<feature type="transmembrane region" description="Helical" evidence="2">
    <location>
        <begin position="143"/>
        <end position="162"/>
    </location>
</feature>
<dbReference type="HOGENOM" id="CLU_919381_0_0_1"/>
<keyword evidence="2" id="KW-0472">Membrane</keyword>
<evidence type="ECO:0000256" key="1">
    <source>
        <dbReference type="SAM" id="MobiDB-lite"/>
    </source>
</evidence>
<dbReference type="KEGG" id="cme:CYME_CMT382C"/>
<organism evidence="3 4">
    <name type="scientific">Cyanidioschyzon merolae (strain NIES-3377 / 10D)</name>
    <name type="common">Unicellular red alga</name>
    <dbReference type="NCBI Taxonomy" id="280699"/>
    <lineage>
        <taxon>Eukaryota</taxon>
        <taxon>Rhodophyta</taxon>
        <taxon>Bangiophyceae</taxon>
        <taxon>Cyanidiales</taxon>
        <taxon>Cyanidiaceae</taxon>
        <taxon>Cyanidioschyzon</taxon>
    </lineage>
</organism>
<keyword evidence="4" id="KW-1185">Reference proteome</keyword>
<dbReference type="Proteomes" id="UP000007014">
    <property type="component" value="Chromosome 20"/>
</dbReference>
<dbReference type="GeneID" id="16998125"/>
<evidence type="ECO:0000256" key="2">
    <source>
        <dbReference type="SAM" id="Phobius"/>
    </source>
</evidence>
<sequence>MRSRSLQRRLRRRRRVYHSASTLEQRARRYRWHREDALTKTRNVRRRQSKASIDDAEDELVDHLTVAVSFESLTGTYQEEVSRMLRWYGRSAQALAQVLIQHPEVSTVVMIEGFPLAVIACIPYATYADILPRTRFPQTETAWLVWGTLCLNFPIALLPQLWRVVHDDQANACAMAGSQAGDPLFKRAASRFVHIGFAERRASDVSSAAQSRQGASRMTTHAPRQLRIKQRRSNREAAMEWSFPSVADQMLYENASDAVCLSLDSGFHVHEELVPIAMLIDAEDLLRVGRQLEQHSPHQVKEH</sequence>
<feature type="region of interest" description="Disordered" evidence="1">
    <location>
        <begin position="204"/>
        <end position="231"/>
    </location>
</feature>
<dbReference type="Gramene" id="CMT382CT">
    <property type="protein sequence ID" value="CMT382CT"/>
    <property type="gene ID" value="CMT382C"/>
</dbReference>
<accession>M1VIF4</accession>
<evidence type="ECO:0000313" key="3">
    <source>
        <dbReference type="EMBL" id="BAM83332.1"/>
    </source>
</evidence>
<name>M1VIF4_CYAM1</name>
<keyword evidence="2" id="KW-0812">Transmembrane</keyword>
<protein>
    <submittedName>
        <fullName evidence="3">Uncharacterized protein</fullName>
    </submittedName>
</protein>
<dbReference type="OrthoDB" id="10497510at2759"/>
<reference evidence="3 4" key="1">
    <citation type="journal article" date="2004" name="Nature">
        <title>Genome sequence of the ultrasmall unicellular red alga Cyanidioschyzon merolae 10D.</title>
        <authorList>
            <person name="Matsuzaki M."/>
            <person name="Misumi O."/>
            <person name="Shin-i T."/>
            <person name="Maruyama S."/>
            <person name="Takahara M."/>
            <person name="Miyagishima S."/>
            <person name="Mori T."/>
            <person name="Nishida K."/>
            <person name="Yagisawa F."/>
            <person name="Nishida K."/>
            <person name="Yoshida Y."/>
            <person name="Nishimura Y."/>
            <person name="Nakao S."/>
            <person name="Kobayashi T."/>
            <person name="Momoyama Y."/>
            <person name="Higashiyama T."/>
            <person name="Minoda A."/>
            <person name="Sano M."/>
            <person name="Nomoto H."/>
            <person name="Oishi K."/>
            <person name="Hayashi H."/>
            <person name="Ohta F."/>
            <person name="Nishizaka S."/>
            <person name="Haga S."/>
            <person name="Miura S."/>
            <person name="Morishita T."/>
            <person name="Kabeya Y."/>
            <person name="Terasawa K."/>
            <person name="Suzuki Y."/>
            <person name="Ishii Y."/>
            <person name="Asakawa S."/>
            <person name="Takano H."/>
            <person name="Ohta N."/>
            <person name="Kuroiwa H."/>
            <person name="Tanaka K."/>
            <person name="Shimizu N."/>
            <person name="Sugano S."/>
            <person name="Sato N."/>
            <person name="Nozaki H."/>
            <person name="Ogasawara N."/>
            <person name="Kohara Y."/>
            <person name="Kuroiwa T."/>
        </authorList>
    </citation>
    <scope>NUCLEOTIDE SEQUENCE [LARGE SCALE GENOMIC DNA]</scope>
    <source>
        <strain evidence="3 4">10D</strain>
    </source>
</reference>
<dbReference type="EMBL" id="AP006502">
    <property type="protein sequence ID" value="BAM83332.1"/>
    <property type="molecule type" value="Genomic_DNA"/>
</dbReference>
<proteinExistence type="predicted"/>
<dbReference type="AlphaFoldDB" id="M1VIF4"/>
<keyword evidence="2" id="KW-1133">Transmembrane helix</keyword>
<dbReference type="RefSeq" id="XP_005539368.1">
    <property type="nucleotide sequence ID" value="XM_005539311.1"/>
</dbReference>
<gene>
    <name evidence="3" type="ORF">CYME_CMT382C</name>
</gene>
<feature type="compositionally biased region" description="Low complexity" evidence="1">
    <location>
        <begin position="206"/>
        <end position="217"/>
    </location>
</feature>
<evidence type="ECO:0000313" key="4">
    <source>
        <dbReference type="Proteomes" id="UP000007014"/>
    </source>
</evidence>
<reference evidence="3 4" key="2">
    <citation type="journal article" date="2007" name="BMC Biol.">
        <title>A 100%-complete sequence reveals unusually simple genomic features in the hot-spring red alga Cyanidioschyzon merolae.</title>
        <authorList>
            <person name="Nozaki H."/>
            <person name="Takano H."/>
            <person name="Misumi O."/>
            <person name="Terasawa K."/>
            <person name="Matsuzaki M."/>
            <person name="Maruyama S."/>
            <person name="Nishida K."/>
            <person name="Yagisawa F."/>
            <person name="Yoshida Y."/>
            <person name="Fujiwara T."/>
            <person name="Takio S."/>
            <person name="Tamura K."/>
            <person name="Chung S.J."/>
            <person name="Nakamura S."/>
            <person name="Kuroiwa H."/>
            <person name="Tanaka K."/>
            <person name="Sato N."/>
            <person name="Kuroiwa T."/>
        </authorList>
    </citation>
    <scope>NUCLEOTIDE SEQUENCE [LARGE SCALE GENOMIC DNA]</scope>
    <source>
        <strain evidence="3 4">10D</strain>
    </source>
</reference>